<reference evidence="3 4" key="1">
    <citation type="journal article" date="2018" name="Syst. Appl. Microbiol.">
        <title>Abditibacterium utsteinense sp. nov., the first cultivated member of candidate phylum FBP, isolated from ice-free Antarctic soil samples.</title>
        <authorList>
            <person name="Tahon G."/>
            <person name="Tytgat B."/>
            <person name="Lebbe L."/>
            <person name="Carlier A."/>
            <person name="Willems A."/>
        </authorList>
    </citation>
    <scope>NUCLEOTIDE SEQUENCE [LARGE SCALE GENOMIC DNA]</scope>
    <source>
        <strain evidence="3 4">LMG 29911</strain>
    </source>
</reference>
<name>A0A2S8SW84_9BACT</name>
<dbReference type="EMBL" id="NIGF01000002">
    <property type="protein sequence ID" value="PQV65048.1"/>
    <property type="molecule type" value="Genomic_DNA"/>
</dbReference>
<comment type="caution">
    <text evidence="3">The sequence shown here is derived from an EMBL/GenBank/DDBJ whole genome shotgun (WGS) entry which is preliminary data.</text>
</comment>
<evidence type="ECO:0000313" key="4">
    <source>
        <dbReference type="Proteomes" id="UP000237684"/>
    </source>
</evidence>
<dbReference type="Proteomes" id="UP000237684">
    <property type="component" value="Unassembled WGS sequence"/>
</dbReference>
<evidence type="ECO:0000313" key="3">
    <source>
        <dbReference type="EMBL" id="PQV65048.1"/>
    </source>
</evidence>
<proteinExistence type="predicted"/>
<dbReference type="OrthoDB" id="9816096at2"/>
<dbReference type="SUPFAM" id="SSF55383">
    <property type="entry name" value="Copper amine oxidase, domain N"/>
    <property type="match status" value="1"/>
</dbReference>
<accession>A0A2S8SW84</accession>
<sequence length="358" mass="37185">MKTNMSKLVVKSGALTLAVGATLAGAASAQSGSRVYLNGSPLRLAVAPIQQNGRTLVPMRDIFEALGATVNYNSLNQSIAAQKGTTIVRLALGSRNAAVNNIPVTLDAAARTYYGSTFVPLRFVSEALGANVSFNPSNRIVSINASGIGSGMGGGTQVAGIRQISIPAQSVVPVTLDSDISSASAYTGQTISATVVSERLGDSEFPAGTKLEGVITEATKTSGNTPGVLDMRFRTAVLPDGTRVNLMGNPIGLDNESVSTQNGRYVAKAGARKNNSLKVIGVGAGAGFLIGKLLKKDGLLPSIIGAAGGFLYDRNKKKDQAVDARLAAGTKLGVRLNQRVSYRDTTGYYDQRSNYVKL</sequence>
<protein>
    <submittedName>
        <fullName evidence="3">Copper amine oxidase N-terminal domain-containing protein</fullName>
    </submittedName>
</protein>
<feature type="chain" id="PRO_5015777950" evidence="1">
    <location>
        <begin position="27"/>
        <end position="358"/>
    </location>
</feature>
<dbReference type="Pfam" id="PF07833">
    <property type="entry name" value="Cu_amine_oxidN1"/>
    <property type="match status" value="1"/>
</dbReference>
<dbReference type="RefSeq" id="WP_157947494.1">
    <property type="nucleotide sequence ID" value="NZ_NIGF01000002.1"/>
</dbReference>
<dbReference type="Gene3D" id="3.30.457.10">
    <property type="entry name" value="Copper amine oxidase-like, N-terminal domain"/>
    <property type="match status" value="1"/>
</dbReference>
<keyword evidence="1" id="KW-0732">Signal</keyword>
<feature type="signal peptide" evidence="1">
    <location>
        <begin position="1"/>
        <end position="26"/>
    </location>
</feature>
<feature type="domain" description="Copper amine oxidase-like N-terminal" evidence="2">
    <location>
        <begin position="37"/>
        <end position="143"/>
    </location>
</feature>
<dbReference type="InParanoid" id="A0A2S8SW84"/>
<organism evidence="3 4">
    <name type="scientific">Abditibacterium utsteinense</name>
    <dbReference type="NCBI Taxonomy" id="1960156"/>
    <lineage>
        <taxon>Bacteria</taxon>
        <taxon>Pseudomonadati</taxon>
        <taxon>Abditibacteriota</taxon>
        <taxon>Abditibacteriia</taxon>
        <taxon>Abditibacteriales</taxon>
        <taxon>Abditibacteriaceae</taxon>
        <taxon>Abditibacterium</taxon>
    </lineage>
</organism>
<evidence type="ECO:0000259" key="2">
    <source>
        <dbReference type="Pfam" id="PF07833"/>
    </source>
</evidence>
<dbReference type="InterPro" id="IPR012854">
    <property type="entry name" value="Cu_amine_oxidase-like_N"/>
</dbReference>
<dbReference type="InterPro" id="IPR036582">
    <property type="entry name" value="Mao_N_sf"/>
</dbReference>
<dbReference type="AlphaFoldDB" id="A0A2S8SW84"/>
<gene>
    <name evidence="3" type="ORF">B1R32_10255</name>
</gene>
<keyword evidence="4" id="KW-1185">Reference proteome</keyword>
<evidence type="ECO:0000256" key="1">
    <source>
        <dbReference type="SAM" id="SignalP"/>
    </source>
</evidence>